<dbReference type="AlphaFoldDB" id="A0A0A9B2X6"/>
<proteinExistence type="predicted"/>
<evidence type="ECO:0000313" key="1">
    <source>
        <dbReference type="EMBL" id="JAD57706.1"/>
    </source>
</evidence>
<reference evidence="1" key="1">
    <citation type="submission" date="2014-09" db="EMBL/GenBank/DDBJ databases">
        <authorList>
            <person name="Magalhaes I.L.F."/>
            <person name="Oliveira U."/>
            <person name="Santos F.R."/>
            <person name="Vidigal T.H.D.A."/>
            <person name="Brescovit A.D."/>
            <person name="Santos A.J."/>
        </authorList>
    </citation>
    <scope>NUCLEOTIDE SEQUENCE</scope>
    <source>
        <tissue evidence="1">Shoot tissue taken approximately 20 cm above the soil surface</tissue>
    </source>
</reference>
<name>A0A0A9B2X6_ARUDO</name>
<organism evidence="1">
    <name type="scientific">Arundo donax</name>
    <name type="common">Giant reed</name>
    <name type="synonym">Donax arundinaceus</name>
    <dbReference type="NCBI Taxonomy" id="35708"/>
    <lineage>
        <taxon>Eukaryota</taxon>
        <taxon>Viridiplantae</taxon>
        <taxon>Streptophyta</taxon>
        <taxon>Embryophyta</taxon>
        <taxon>Tracheophyta</taxon>
        <taxon>Spermatophyta</taxon>
        <taxon>Magnoliopsida</taxon>
        <taxon>Liliopsida</taxon>
        <taxon>Poales</taxon>
        <taxon>Poaceae</taxon>
        <taxon>PACMAD clade</taxon>
        <taxon>Arundinoideae</taxon>
        <taxon>Arundineae</taxon>
        <taxon>Arundo</taxon>
    </lineage>
</organism>
<protein>
    <submittedName>
        <fullName evidence="1">Uncharacterized protein</fullName>
    </submittedName>
</protein>
<reference evidence="1" key="2">
    <citation type="journal article" date="2015" name="Data Brief">
        <title>Shoot transcriptome of the giant reed, Arundo donax.</title>
        <authorList>
            <person name="Barrero R.A."/>
            <person name="Guerrero F.D."/>
            <person name="Moolhuijzen P."/>
            <person name="Goolsby J.A."/>
            <person name="Tidwell J."/>
            <person name="Bellgard S.E."/>
            <person name="Bellgard M.I."/>
        </authorList>
    </citation>
    <scope>NUCLEOTIDE SEQUENCE</scope>
    <source>
        <tissue evidence="1">Shoot tissue taken approximately 20 cm above the soil surface</tissue>
    </source>
</reference>
<sequence>MISKDTFPLQIHRNALSLFV</sequence>
<dbReference type="EMBL" id="GBRH01240189">
    <property type="protein sequence ID" value="JAD57706.1"/>
    <property type="molecule type" value="Transcribed_RNA"/>
</dbReference>
<accession>A0A0A9B2X6</accession>